<gene>
    <name evidence="1" type="ORF">EYW47_11815</name>
</gene>
<reference evidence="1 2" key="1">
    <citation type="submission" date="2019-03" db="EMBL/GenBank/DDBJ databases">
        <title>Paraburkholderia sp. 4M-K11, isolated from subtropical forest soil.</title>
        <authorList>
            <person name="Gao Z.-H."/>
            <person name="Qiu L.-H."/>
        </authorList>
    </citation>
    <scope>NUCLEOTIDE SEQUENCE [LARGE SCALE GENOMIC DNA]</scope>
    <source>
        <strain evidence="1 2">4M-K11</strain>
    </source>
</reference>
<accession>A0A4R5MBJ8</accession>
<dbReference type="OrthoDB" id="8963830at2"/>
<protein>
    <submittedName>
        <fullName evidence="1">Uncharacterized protein</fullName>
    </submittedName>
</protein>
<evidence type="ECO:0000313" key="2">
    <source>
        <dbReference type="Proteomes" id="UP000295722"/>
    </source>
</evidence>
<dbReference type="Proteomes" id="UP000295722">
    <property type="component" value="Unassembled WGS sequence"/>
</dbReference>
<organism evidence="1 2">
    <name type="scientific">Paraburkholderia silviterrae</name>
    <dbReference type="NCBI Taxonomy" id="2528715"/>
    <lineage>
        <taxon>Bacteria</taxon>
        <taxon>Pseudomonadati</taxon>
        <taxon>Pseudomonadota</taxon>
        <taxon>Betaproteobacteria</taxon>
        <taxon>Burkholderiales</taxon>
        <taxon>Burkholderiaceae</taxon>
        <taxon>Paraburkholderia</taxon>
    </lineage>
</organism>
<proteinExistence type="predicted"/>
<dbReference type="RefSeq" id="WP_133195022.1">
    <property type="nucleotide sequence ID" value="NZ_JBHUCW010000018.1"/>
</dbReference>
<comment type="caution">
    <text evidence="1">The sequence shown here is derived from an EMBL/GenBank/DDBJ whole genome shotgun (WGS) entry which is preliminary data.</text>
</comment>
<evidence type="ECO:0000313" key="1">
    <source>
        <dbReference type="EMBL" id="TDG24177.1"/>
    </source>
</evidence>
<name>A0A4R5MBJ8_9BURK</name>
<sequence length="162" mass="17212">MGQVNTGLKALMGSYDSNVASVVQANPQAPMRSVTDGAPDIDGLTTLELLYQLCKSEGTEVVGNPERAFAVYDASQGILNVYSKNTEFVHMVSHETRTMLAALECAQTSGASFMVCDEEVICVLKNVTASGKTYGDAALRALAKYQLATRPKHGDENATTSA</sequence>
<dbReference type="EMBL" id="SMRP01000004">
    <property type="protein sequence ID" value="TDG24177.1"/>
    <property type="molecule type" value="Genomic_DNA"/>
</dbReference>
<dbReference type="AlphaFoldDB" id="A0A4R5MBJ8"/>
<keyword evidence="2" id="KW-1185">Reference proteome</keyword>